<feature type="transmembrane region" description="Helical" evidence="1">
    <location>
        <begin position="6"/>
        <end position="25"/>
    </location>
</feature>
<evidence type="ECO:0000256" key="1">
    <source>
        <dbReference type="SAM" id="Phobius"/>
    </source>
</evidence>
<name>A0A381TFS2_9ZZZZ</name>
<reference evidence="3" key="1">
    <citation type="submission" date="2018-05" db="EMBL/GenBank/DDBJ databases">
        <authorList>
            <person name="Lanie J.A."/>
            <person name="Ng W.-L."/>
            <person name="Kazmierczak K.M."/>
            <person name="Andrzejewski T.M."/>
            <person name="Davidsen T.M."/>
            <person name="Wayne K.J."/>
            <person name="Tettelin H."/>
            <person name="Glass J.I."/>
            <person name="Rusch D."/>
            <person name="Podicherti R."/>
            <person name="Tsui H.-C.T."/>
            <person name="Winkler M.E."/>
        </authorList>
    </citation>
    <scope>NUCLEOTIDE SEQUENCE</scope>
</reference>
<keyword evidence="1" id="KW-0812">Transmembrane</keyword>
<keyword evidence="1" id="KW-0472">Membrane</keyword>
<sequence length="412" mass="47271">MNLFIYIIYFCFLSLNFLYAVNLNWSAETRFKIENYHNDTTSTSATASYFRGRINFDLRSDIYRTYFQLQDSRLLGGQYSSSGQTGLDNTYPTFHQFFGQINGPFNGKNKIRFGRFELPLGNQRVFARSNWGNYGRSFDGITNNRNTRRGDILFFHLVNTDLYPMNDQFDYIVDGIYGTSNIRSLGKSNTQTIESEKTEPNNGGLLLDYYLFNENIVVTPGTNTKKRQTLGARIVKQFSRFNLETEAAYQSGKYYSDNIQAYLLSLNLEIPISFVPLTKSISFTQEYISGDKSESGNNDNVLSGFAKPFGAGHAFHGYYDNPLHKKFANNSHAGLNEWYIKTKHEVFPKIDLLIKYHSFKDAINVNTYGQELDFVLTKNLPFGGKIIQGYSVYFSDSGKRLDSGYFMLLFNI</sequence>
<protein>
    <recommendedName>
        <fullName evidence="2">Alginate export domain-containing protein</fullName>
    </recommendedName>
</protein>
<dbReference type="AlphaFoldDB" id="A0A381TFS2"/>
<accession>A0A381TFS2</accession>
<evidence type="ECO:0000259" key="2">
    <source>
        <dbReference type="Pfam" id="PF13372"/>
    </source>
</evidence>
<feature type="domain" description="Alginate export" evidence="2">
    <location>
        <begin position="59"/>
        <end position="320"/>
    </location>
</feature>
<dbReference type="Pfam" id="PF13372">
    <property type="entry name" value="Alginate_exp"/>
    <property type="match status" value="1"/>
</dbReference>
<evidence type="ECO:0000313" key="3">
    <source>
        <dbReference type="EMBL" id="SVA13587.1"/>
    </source>
</evidence>
<organism evidence="3">
    <name type="scientific">marine metagenome</name>
    <dbReference type="NCBI Taxonomy" id="408172"/>
    <lineage>
        <taxon>unclassified sequences</taxon>
        <taxon>metagenomes</taxon>
        <taxon>ecological metagenomes</taxon>
    </lineage>
</organism>
<proteinExistence type="predicted"/>
<keyword evidence="1" id="KW-1133">Transmembrane helix</keyword>
<dbReference type="InterPro" id="IPR025388">
    <property type="entry name" value="Alginate_export_dom"/>
</dbReference>
<dbReference type="EMBL" id="UINC01004339">
    <property type="protein sequence ID" value="SVA13587.1"/>
    <property type="molecule type" value="Genomic_DNA"/>
</dbReference>
<gene>
    <name evidence="3" type="ORF">METZ01_LOCUS66441</name>
</gene>